<feature type="region of interest" description="Disordered" evidence="1">
    <location>
        <begin position="941"/>
        <end position="1162"/>
    </location>
</feature>
<keyword evidence="4" id="KW-1185">Reference proteome</keyword>
<dbReference type="Proteomes" id="UP001358614">
    <property type="component" value="Chromosome 1"/>
</dbReference>
<feature type="compositionally biased region" description="Basic residues" evidence="1">
    <location>
        <begin position="31"/>
        <end position="41"/>
    </location>
</feature>
<feature type="compositionally biased region" description="Acidic residues" evidence="1">
    <location>
        <begin position="304"/>
        <end position="315"/>
    </location>
</feature>
<feature type="region of interest" description="Disordered" evidence="1">
    <location>
        <begin position="128"/>
        <end position="358"/>
    </location>
</feature>
<protein>
    <recommendedName>
        <fullName evidence="2">DNA replication checkpoint mediator MRC1 domain-containing protein</fullName>
    </recommendedName>
</protein>
<feature type="compositionally biased region" description="Basic and acidic residues" evidence="1">
    <location>
        <begin position="1085"/>
        <end position="1121"/>
    </location>
</feature>
<reference evidence="3 4" key="1">
    <citation type="submission" date="2024-01" db="EMBL/GenBank/DDBJ databases">
        <title>Comparative genomics of Cryptococcus and Kwoniella reveals pathogenesis evolution and contrasting modes of karyotype evolution via chromosome fusion or intercentromeric recombination.</title>
        <authorList>
            <person name="Coelho M.A."/>
            <person name="David-Palma M."/>
            <person name="Shea T."/>
            <person name="Bowers K."/>
            <person name="McGinley-Smith S."/>
            <person name="Mohammad A.W."/>
            <person name="Gnirke A."/>
            <person name="Yurkov A.M."/>
            <person name="Nowrousian M."/>
            <person name="Sun S."/>
            <person name="Cuomo C.A."/>
            <person name="Heitman J."/>
        </authorList>
    </citation>
    <scope>NUCLEOTIDE SEQUENCE [LARGE SCALE GENOMIC DNA]</scope>
    <source>
        <strain evidence="3 4">PYCC6329</strain>
    </source>
</reference>
<evidence type="ECO:0000313" key="4">
    <source>
        <dbReference type="Proteomes" id="UP001358614"/>
    </source>
</evidence>
<evidence type="ECO:0000259" key="2">
    <source>
        <dbReference type="Pfam" id="PF09444"/>
    </source>
</evidence>
<dbReference type="Pfam" id="PF09444">
    <property type="entry name" value="MRC1"/>
    <property type="match status" value="1"/>
</dbReference>
<feature type="compositionally biased region" description="Basic and acidic residues" evidence="1">
    <location>
        <begin position="328"/>
        <end position="347"/>
    </location>
</feature>
<evidence type="ECO:0000313" key="3">
    <source>
        <dbReference type="EMBL" id="WWD05448.1"/>
    </source>
</evidence>
<feature type="region of interest" description="Disordered" evidence="1">
    <location>
        <begin position="507"/>
        <end position="548"/>
    </location>
</feature>
<gene>
    <name evidence="3" type="ORF">V865_003525</name>
</gene>
<dbReference type="RefSeq" id="XP_066083415.1">
    <property type="nucleotide sequence ID" value="XM_066227318.1"/>
</dbReference>
<feature type="region of interest" description="Disordered" evidence="1">
    <location>
        <begin position="382"/>
        <end position="491"/>
    </location>
</feature>
<feature type="compositionally biased region" description="Acidic residues" evidence="1">
    <location>
        <begin position="695"/>
        <end position="728"/>
    </location>
</feature>
<proteinExistence type="predicted"/>
<feature type="compositionally biased region" description="Acidic residues" evidence="1">
    <location>
        <begin position="1059"/>
        <end position="1084"/>
    </location>
</feature>
<feature type="compositionally biased region" description="Low complexity" evidence="1">
    <location>
        <begin position="448"/>
        <end position="457"/>
    </location>
</feature>
<feature type="compositionally biased region" description="Acidic residues" evidence="1">
    <location>
        <begin position="524"/>
        <end position="538"/>
    </location>
</feature>
<dbReference type="GeneID" id="91102328"/>
<feature type="compositionally biased region" description="Polar residues" evidence="1">
    <location>
        <begin position="131"/>
        <end position="143"/>
    </location>
</feature>
<accession>A0AAX4KI71</accession>
<feature type="compositionally biased region" description="Acidic residues" evidence="1">
    <location>
        <begin position="1041"/>
        <end position="1050"/>
    </location>
</feature>
<feature type="compositionally biased region" description="Basic residues" evidence="1">
    <location>
        <begin position="1143"/>
        <end position="1157"/>
    </location>
</feature>
<feature type="compositionally biased region" description="Low complexity" evidence="1">
    <location>
        <begin position="1"/>
        <end position="12"/>
    </location>
</feature>
<feature type="compositionally biased region" description="Basic and acidic residues" evidence="1">
    <location>
        <begin position="1007"/>
        <end position="1031"/>
    </location>
</feature>
<feature type="compositionally biased region" description="Acidic residues" evidence="1">
    <location>
        <begin position="458"/>
        <end position="468"/>
    </location>
</feature>
<feature type="compositionally biased region" description="Low complexity" evidence="1">
    <location>
        <begin position="1369"/>
        <end position="1392"/>
    </location>
</feature>
<feature type="compositionally biased region" description="Basic and acidic residues" evidence="1">
    <location>
        <begin position="283"/>
        <end position="296"/>
    </location>
</feature>
<dbReference type="KEGG" id="ker:91102328"/>
<name>A0AAX4KI71_9TREE</name>
<feature type="compositionally biased region" description="Basic and acidic residues" evidence="1">
    <location>
        <begin position="474"/>
        <end position="488"/>
    </location>
</feature>
<feature type="compositionally biased region" description="Acidic residues" evidence="1">
    <location>
        <begin position="214"/>
        <end position="225"/>
    </location>
</feature>
<feature type="region of interest" description="Disordered" evidence="1">
    <location>
        <begin position="1323"/>
        <end position="1392"/>
    </location>
</feature>
<dbReference type="InterPro" id="IPR018564">
    <property type="entry name" value="Repl_chkpnt_MRC1_dom"/>
</dbReference>
<feature type="compositionally biased region" description="Low complexity" evidence="1">
    <location>
        <begin position="1333"/>
        <end position="1353"/>
    </location>
</feature>
<feature type="compositionally biased region" description="Basic and acidic residues" evidence="1">
    <location>
        <begin position="683"/>
        <end position="694"/>
    </location>
</feature>
<feature type="compositionally biased region" description="Polar residues" evidence="1">
    <location>
        <begin position="420"/>
        <end position="433"/>
    </location>
</feature>
<feature type="compositionally biased region" description="Low complexity" evidence="1">
    <location>
        <begin position="145"/>
        <end position="166"/>
    </location>
</feature>
<feature type="region of interest" description="Disordered" evidence="1">
    <location>
        <begin position="1"/>
        <end position="109"/>
    </location>
</feature>
<feature type="compositionally biased region" description="Polar residues" evidence="1">
    <location>
        <begin position="953"/>
        <end position="968"/>
    </location>
</feature>
<feature type="region of interest" description="Disordered" evidence="1">
    <location>
        <begin position="678"/>
        <end position="802"/>
    </location>
</feature>
<feature type="domain" description="DNA replication checkpoint mediator MRC1" evidence="2">
    <location>
        <begin position="1034"/>
        <end position="1169"/>
    </location>
</feature>
<organism evidence="3 4">
    <name type="scientific">Kwoniella europaea PYCC6329</name>
    <dbReference type="NCBI Taxonomy" id="1423913"/>
    <lineage>
        <taxon>Eukaryota</taxon>
        <taxon>Fungi</taxon>
        <taxon>Dikarya</taxon>
        <taxon>Basidiomycota</taxon>
        <taxon>Agaricomycotina</taxon>
        <taxon>Tremellomycetes</taxon>
        <taxon>Tremellales</taxon>
        <taxon>Cryptococcaceae</taxon>
        <taxon>Kwoniella</taxon>
    </lineage>
</organism>
<evidence type="ECO:0000256" key="1">
    <source>
        <dbReference type="SAM" id="MobiDB-lite"/>
    </source>
</evidence>
<feature type="region of interest" description="Disordered" evidence="1">
    <location>
        <begin position="612"/>
        <end position="644"/>
    </location>
</feature>
<dbReference type="EMBL" id="CP144089">
    <property type="protein sequence ID" value="WWD05448.1"/>
    <property type="molecule type" value="Genomic_DNA"/>
</dbReference>
<feature type="compositionally biased region" description="Low complexity" evidence="1">
    <location>
        <begin position="48"/>
        <end position="60"/>
    </location>
</feature>
<sequence>MSTSSLTSLPPSDFRSAPSSDTLDLAPPKPAPKRTYGRARRLSPSPPLLGASSSSSIPSYIAPPPATTSPSKALLDRWSSANQSWRDELSKFDAPSSDKVEELPDDDGEAIKREMEKMRRQARALKALEAQHSTLKDNQSLDVPTNPLGNTSSLTSLPTTATSPLRSSPPPLRSSPPLVINRELQASSSEVAEETMFPVRKSGTSGRPKKIIISDDEEDEDEDEAPLFAKDTSRSASPTDESTTERGSSPPPNRNRNHDREHEDEEDNENIGDYLDNLADQQARTEKERAEEESRQPKSSALEGLDDLFDDEEDEPREKRGRKPKGLNKADRAEMEKDIARAQRERPVAFSRPEPSRLPITAWLAQANVAVKSKEPIEHNNAVPGLTFAKSPQTSPSQPTPPDDDIIGFTPSSGLRRPLDTTSTSRISIENPNTPTPAPGKKDKGKYKVVVPGTSEGPEPEEEEDDQDCTTFMDKQEIRDKEKADRDAKRKKLLEFKQNMVKQQIAKLNLEPSKPSSSDHEHEEDGSEDDDLEFDDDELTPKKEVVKQAMPKVTGAKAVLAKNVNQSTISKQKQGFLARAGKLHKKVKPQDQNQLDISETYVDFAAKTFSHAQQKQLNGGSKPANQKKGREEPLSNEDMAKLIQKKHQEQIVKLRQKKEEDYGRVKVLPQRVEQDFQILLEASRNEHENENDKNGDEDEDGEDEDYNPEEEMVWSGEEQEDEEEDGEVDNQSQLGEEGEGADQNEDHHALPATLEEDDDEESTPMIKRKPRASARVAFDSDDEDAQTQAQARIRSSPAQKAPLAEMPAGLTATAKSTQEFGGFDLGGFGDDAGSQGFSQLFGHTQAATQAGEEDAFAALRADHVGFLPADAMLPGVQISKTQVERDNNLIAAEIEEAAMERMQEMEKPKKQYINERGLFTQTRPAYEEDTQVSDTRRQLGGLSDFSIGATPFGKTQTQMESPNVIGSPTQTQTQTQEDEESFTRLRRRLSNPDDAQEPLTLSPTQRVRTERTVFDRMMKASSRAERQEQRKIMRRSRMVDEQAEESDEDNGWAKIGGAEENDDDDDEENDGFLEELVDDQEVDEEIRKRQDELAAEKNREIQAADDARIEAEARKITEGEYRHKRRGKDFLDGEESDEDERGGKRRKLSRTERRKRKLDREDGLDKLHGEANVFRQVYEDDLDSDEDEVDETPLESYNLNLNFVVDEPEEVSQVAVEPKRTFREKLDMLKNRGVMNRGMNHEEMAIDDADEDEFAFDPRATALKKRRDTFIGEDEDHPMEDEGFSISRSIRNTTSVVSTTDHKQNTTRKLASYASYVQEESQVNRRVGGGAAGVSVVRPQNSSKSMGPSRSSSLNNGRPAPVPHPHRQSTGGSHGSASGSGSVLLSKGNKFA</sequence>
<feature type="compositionally biased region" description="Basic and acidic residues" evidence="1">
    <location>
        <begin position="85"/>
        <end position="102"/>
    </location>
</feature>
<feature type="compositionally biased region" description="Polar residues" evidence="1">
    <location>
        <begin position="234"/>
        <end position="247"/>
    </location>
</feature>